<dbReference type="EMBL" id="BLYI01000043">
    <property type="protein sequence ID" value="GFO85604.1"/>
    <property type="molecule type" value="Genomic_DNA"/>
</dbReference>
<gene>
    <name evidence="1" type="ORF">ANBU17_19510</name>
</gene>
<dbReference type="Proteomes" id="UP000613208">
    <property type="component" value="Unassembled WGS sequence"/>
</dbReference>
<evidence type="ECO:0000313" key="2">
    <source>
        <dbReference type="Proteomes" id="UP000613208"/>
    </source>
</evidence>
<reference evidence="1" key="1">
    <citation type="submission" date="2020-06" db="EMBL/GenBank/DDBJ databases">
        <title>Characterization of fructooligosaccharide metabolism and fructooligosaccharide-degrading enzymes in human commensal butyrate producers.</title>
        <authorList>
            <person name="Tanno H."/>
            <person name="Fujii T."/>
            <person name="Hirano K."/>
            <person name="Maeno S."/>
            <person name="Tonozuka T."/>
            <person name="Sakamoto M."/>
            <person name="Ohkuma M."/>
            <person name="Tochio T."/>
            <person name="Endo A."/>
        </authorList>
    </citation>
    <scope>NUCLEOTIDE SEQUENCE</scope>
    <source>
        <strain evidence="1">JCM 17466</strain>
    </source>
</reference>
<sequence>MSQKTEKAVNNYKNGYTCAQAVACAFCEEAGIDEKTMFRLTEAQGVGLGGMEGHCGALSGAAAVLGAVNSTADLEKTDSKGKTIGLSRELTKRFKEKNGAVICKELKGIETGKMLRSCPGCVEDAAEILEDILKEA</sequence>
<accession>A0A916QBU0</accession>
<dbReference type="Pfam" id="PF09719">
    <property type="entry name" value="C_GCAxxG_C_C"/>
    <property type="match status" value="1"/>
</dbReference>
<evidence type="ECO:0008006" key="3">
    <source>
        <dbReference type="Google" id="ProtNLM"/>
    </source>
</evidence>
<comment type="caution">
    <text evidence="1">The sequence shown here is derived from an EMBL/GenBank/DDBJ whole genome shotgun (WGS) entry which is preliminary data.</text>
</comment>
<protein>
    <recommendedName>
        <fullName evidence="3">C_GCAxxG_C_C family protein</fullName>
    </recommendedName>
</protein>
<dbReference type="NCBIfam" id="TIGR01909">
    <property type="entry name" value="C_GCAxxG_C_C"/>
    <property type="match status" value="1"/>
</dbReference>
<name>A0A916QBU0_9FIRM</name>
<dbReference type="RefSeq" id="WP_201311305.1">
    <property type="nucleotide sequence ID" value="NZ_BLYI01000043.1"/>
</dbReference>
<organism evidence="1 2">
    <name type="scientific">Anaerostipes butyraticus</name>
    <dbReference type="NCBI Taxonomy" id="645466"/>
    <lineage>
        <taxon>Bacteria</taxon>
        <taxon>Bacillati</taxon>
        <taxon>Bacillota</taxon>
        <taxon>Clostridia</taxon>
        <taxon>Lachnospirales</taxon>
        <taxon>Lachnospiraceae</taxon>
        <taxon>Anaerostipes</taxon>
    </lineage>
</organism>
<proteinExistence type="predicted"/>
<evidence type="ECO:0000313" key="1">
    <source>
        <dbReference type="EMBL" id="GFO85604.1"/>
    </source>
</evidence>
<dbReference type="AlphaFoldDB" id="A0A916QBU0"/>
<dbReference type="InterPro" id="IPR010181">
    <property type="entry name" value="CGCAxxGCC_motif"/>
</dbReference>
<keyword evidence="2" id="KW-1185">Reference proteome</keyword>